<feature type="transmembrane region" description="Helical" evidence="12">
    <location>
        <begin position="357"/>
        <end position="376"/>
    </location>
</feature>
<evidence type="ECO:0000256" key="11">
    <source>
        <dbReference type="SAM" id="MobiDB-lite"/>
    </source>
</evidence>
<dbReference type="InterPro" id="IPR051580">
    <property type="entry name" value="ZnF-Chromatin_assoc"/>
</dbReference>
<keyword evidence="6" id="KW-0805">Transcription regulation</keyword>
<keyword evidence="2" id="KW-0479">Metal-binding</keyword>
<feature type="region of interest" description="Disordered" evidence="11">
    <location>
        <begin position="262"/>
        <end position="300"/>
    </location>
</feature>
<evidence type="ECO:0000256" key="1">
    <source>
        <dbReference type="ARBA" id="ARBA00004123"/>
    </source>
</evidence>
<dbReference type="AlphaFoldDB" id="A0ABD0YAC5"/>
<keyword evidence="5" id="KW-0862">Zinc</keyword>
<dbReference type="InterPro" id="IPR036236">
    <property type="entry name" value="Znf_C2H2_sf"/>
</dbReference>
<evidence type="ECO:0000313" key="14">
    <source>
        <dbReference type="EMBL" id="KAL1124293.1"/>
    </source>
</evidence>
<dbReference type="PANTHER" id="PTHR23057:SF5">
    <property type="entry name" value="ZINC FINGER PROTEIN UBI-D4"/>
    <property type="match status" value="1"/>
</dbReference>
<organism evidence="14 15">
    <name type="scientific">Ranatra chinensis</name>
    <dbReference type="NCBI Taxonomy" id="642074"/>
    <lineage>
        <taxon>Eukaryota</taxon>
        <taxon>Metazoa</taxon>
        <taxon>Ecdysozoa</taxon>
        <taxon>Arthropoda</taxon>
        <taxon>Hexapoda</taxon>
        <taxon>Insecta</taxon>
        <taxon>Pterygota</taxon>
        <taxon>Neoptera</taxon>
        <taxon>Paraneoptera</taxon>
        <taxon>Hemiptera</taxon>
        <taxon>Heteroptera</taxon>
        <taxon>Panheteroptera</taxon>
        <taxon>Nepomorpha</taxon>
        <taxon>Nepidae</taxon>
        <taxon>Ranatrinae</taxon>
        <taxon>Ranatra</taxon>
    </lineage>
</organism>
<evidence type="ECO:0000256" key="6">
    <source>
        <dbReference type="ARBA" id="ARBA00023015"/>
    </source>
</evidence>
<feature type="compositionally biased region" description="Low complexity" evidence="11">
    <location>
        <begin position="195"/>
        <end position="207"/>
    </location>
</feature>
<dbReference type="GO" id="GO:0003677">
    <property type="term" value="F:DNA binding"/>
    <property type="evidence" value="ECO:0007669"/>
    <property type="project" value="UniProtKB-KW"/>
</dbReference>
<evidence type="ECO:0000313" key="15">
    <source>
        <dbReference type="Proteomes" id="UP001558652"/>
    </source>
</evidence>
<sequence length="394" mass="42717">MASCDVQVVNPAVLSRIESFLNDAAYREAIDNSANYNTRLCLERRLRLPFLDSQTGIAQNHSNLFMSGRERIPGQVDGQLYTYPSKRWRKKRRQYLMQPQVQLRRCDLSGVGGDLHSISTIENPAVAGSTDDSKDSNSTGLKDDPSGKSSQDAWFYDELELQGMDGYDDVDPDSDYDYEETYSKRRKKRGGGAKPGPKGSSGTPASTDSPHPKKGTKGTGQGRGRKKGVNYGELLDSEKPFSCDLCGARYKTRPGLTYHYTHSHKDGRCAGTSASGTGSSAGAGAAAGGGGGMAGPPPASTTASGLIPVAIDEEPSSMDLAPMSPQQQHNSHQDNPAPGWTKFQDSYLTFLNAPGKLTPYLFFFLKSYLLFLLLFFSNSDPVFSVAAGMSFYFT</sequence>
<evidence type="ECO:0000259" key="13">
    <source>
        <dbReference type="PROSITE" id="PS50157"/>
    </source>
</evidence>
<feature type="compositionally biased region" description="Polar residues" evidence="11">
    <location>
        <begin position="324"/>
        <end position="334"/>
    </location>
</feature>
<feature type="compositionally biased region" description="Acidic residues" evidence="11">
    <location>
        <begin position="165"/>
        <end position="180"/>
    </location>
</feature>
<feature type="region of interest" description="Disordered" evidence="11">
    <location>
        <begin position="316"/>
        <end position="338"/>
    </location>
</feature>
<dbReference type="InterPro" id="IPR013087">
    <property type="entry name" value="Znf_C2H2_type"/>
</dbReference>
<evidence type="ECO:0000256" key="9">
    <source>
        <dbReference type="ARBA" id="ARBA00023242"/>
    </source>
</evidence>
<reference evidence="14 15" key="1">
    <citation type="submission" date="2024-07" db="EMBL/GenBank/DDBJ databases">
        <title>Chromosome-level genome assembly of the water stick insect Ranatra chinensis (Heteroptera: Nepidae).</title>
        <authorList>
            <person name="Liu X."/>
        </authorList>
    </citation>
    <scope>NUCLEOTIDE SEQUENCE [LARGE SCALE GENOMIC DNA]</scope>
    <source>
        <strain evidence="14">Cailab_2021Rc</strain>
        <tissue evidence="14">Muscle</tissue>
    </source>
</reference>
<dbReference type="InterPro" id="IPR025750">
    <property type="entry name" value="DPF1-3_N"/>
</dbReference>
<comment type="subcellular location">
    <subcellularLocation>
        <location evidence="1">Nucleus</location>
    </subcellularLocation>
</comment>
<dbReference type="PANTHER" id="PTHR23057">
    <property type="entry name" value="JUXTAPOSED WITH ANOTHER ZINC FINGER PROTEIN 1"/>
    <property type="match status" value="1"/>
</dbReference>
<feature type="compositionally biased region" description="Gly residues" evidence="11">
    <location>
        <begin position="279"/>
        <end position="294"/>
    </location>
</feature>
<dbReference type="GO" id="GO:0005634">
    <property type="term" value="C:nucleus"/>
    <property type="evidence" value="ECO:0007669"/>
    <property type="project" value="UniProtKB-SubCell"/>
</dbReference>
<evidence type="ECO:0000256" key="12">
    <source>
        <dbReference type="SAM" id="Phobius"/>
    </source>
</evidence>
<feature type="compositionally biased region" description="Basic and acidic residues" evidence="11">
    <location>
        <begin position="131"/>
        <end position="146"/>
    </location>
</feature>
<proteinExistence type="predicted"/>
<keyword evidence="12" id="KW-1133">Transmembrane helix</keyword>
<accession>A0ABD0YAC5</accession>
<evidence type="ECO:0000256" key="5">
    <source>
        <dbReference type="ARBA" id="ARBA00022833"/>
    </source>
</evidence>
<keyword evidence="8" id="KW-0804">Transcription</keyword>
<keyword evidence="15" id="KW-1185">Reference proteome</keyword>
<dbReference type="PROSITE" id="PS50157">
    <property type="entry name" value="ZINC_FINGER_C2H2_2"/>
    <property type="match status" value="1"/>
</dbReference>
<evidence type="ECO:0000256" key="3">
    <source>
        <dbReference type="ARBA" id="ARBA00022737"/>
    </source>
</evidence>
<dbReference type="Proteomes" id="UP001558652">
    <property type="component" value="Unassembled WGS sequence"/>
</dbReference>
<keyword evidence="3" id="KW-0677">Repeat</keyword>
<dbReference type="SUPFAM" id="SSF57667">
    <property type="entry name" value="beta-beta-alpha zinc fingers"/>
    <property type="match status" value="1"/>
</dbReference>
<keyword evidence="4 10" id="KW-0863">Zinc-finger</keyword>
<evidence type="ECO:0000256" key="10">
    <source>
        <dbReference type="PROSITE-ProRule" id="PRU00042"/>
    </source>
</evidence>
<evidence type="ECO:0000256" key="4">
    <source>
        <dbReference type="ARBA" id="ARBA00022771"/>
    </source>
</evidence>
<dbReference type="GO" id="GO:0008270">
    <property type="term" value="F:zinc ion binding"/>
    <property type="evidence" value="ECO:0007669"/>
    <property type="project" value="UniProtKB-KW"/>
</dbReference>
<keyword evidence="12" id="KW-0812">Transmembrane</keyword>
<feature type="domain" description="C2H2-type" evidence="13">
    <location>
        <begin position="241"/>
        <end position="269"/>
    </location>
</feature>
<evidence type="ECO:0000256" key="2">
    <source>
        <dbReference type="ARBA" id="ARBA00022723"/>
    </source>
</evidence>
<evidence type="ECO:0000256" key="7">
    <source>
        <dbReference type="ARBA" id="ARBA00023125"/>
    </source>
</evidence>
<keyword evidence="12" id="KW-0472">Membrane</keyword>
<dbReference type="EMBL" id="JBFDAA010000011">
    <property type="protein sequence ID" value="KAL1124293.1"/>
    <property type="molecule type" value="Genomic_DNA"/>
</dbReference>
<keyword evidence="9" id="KW-0539">Nucleus</keyword>
<name>A0ABD0YAC5_9HEMI</name>
<dbReference type="PROSITE" id="PS00028">
    <property type="entry name" value="ZINC_FINGER_C2H2_1"/>
    <property type="match status" value="1"/>
</dbReference>
<feature type="region of interest" description="Disordered" evidence="11">
    <location>
        <begin position="165"/>
        <end position="228"/>
    </location>
</feature>
<protein>
    <recommendedName>
        <fullName evidence="13">C2H2-type domain-containing protein</fullName>
    </recommendedName>
</protein>
<comment type="caution">
    <text evidence="14">The sequence shown here is derived from an EMBL/GenBank/DDBJ whole genome shotgun (WGS) entry which is preliminary data.</text>
</comment>
<feature type="region of interest" description="Disordered" evidence="11">
    <location>
        <begin position="119"/>
        <end position="153"/>
    </location>
</feature>
<keyword evidence="7" id="KW-0238">DNA-binding</keyword>
<evidence type="ECO:0000256" key="8">
    <source>
        <dbReference type="ARBA" id="ARBA00023163"/>
    </source>
</evidence>
<gene>
    <name evidence="14" type="ORF">AAG570_002061</name>
</gene>
<dbReference type="Pfam" id="PF14051">
    <property type="entry name" value="DPF1-3_N"/>
    <property type="match status" value="1"/>
</dbReference>
<dbReference type="FunFam" id="3.30.160.60:FF:000322">
    <property type="entry name" value="GDNF-inducible zinc finger protein 1"/>
    <property type="match status" value="1"/>
</dbReference>